<accession>A0A9N8H8W9</accession>
<sequence length="189" mass="21622">MQHEPILLPLPKEGDRLQTLNRFHKLNYRWEISWSGGIICPVLKIHPVVVADIGDMKFGQDFESPLPFLRFHLGSDATQWLINHPHGLDTHNIRKLELFLNDMGNKVAKGRTTAIIGQMLLRRLCAVQLGPVMFLVEATDTTINPLRLSNACLRATNELVEDFEKFDNLYDDDDNVCFDRDGVTPRDED</sequence>
<dbReference type="OrthoDB" id="53391at2759"/>
<gene>
    <name evidence="1" type="ORF">SEMRO_101_G051830.1</name>
</gene>
<name>A0A9N8H8W9_9STRA</name>
<dbReference type="Proteomes" id="UP001153069">
    <property type="component" value="Unassembled WGS sequence"/>
</dbReference>
<keyword evidence="2" id="KW-1185">Reference proteome</keyword>
<comment type="caution">
    <text evidence="1">The sequence shown here is derived from an EMBL/GenBank/DDBJ whole genome shotgun (WGS) entry which is preliminary data.</text>
</comment>
<dbReference type="AlphaFoldDB" id="A0A9N8H8W9"/>
<proteinExistence type="predicted"/>
<evidence type="ECO:0000313" key="1">
    <source>
        <dbReference type="EMBL" id="CAB9501178.1"/>
    </source>
</evidence>
<organism evidence="1 2">
    <name type="scientific">Seminavis robusta</name>
    <dbReference type="NCBI Taxonomy" id="568900"/>
    <lineage>
        <taxon>Eukaryota</taxon>
        <taxon>Sar</taxon>
        <taxon>Stramenopiles</taxon>
        <taxon>Ochrophyta</taxon>
        <taxon>Bacillariophyta</taxon>
        <taxon>Bacillariophyceae</taxon>
        <taxon>Bacillariophycidae</taxon>
        <taxon>Naviculales</taxon>
        <taxon>Naviculaceae</taxon>
        <taxon>Seminavis</taxon>
    </lineage>
</organism>
<evidence type="ECO:0000313" key="2">
    <source>
        <dbReference type="Proteomes" id="UP001153069"/>
    </source>
</evidence>
<reference evidence="1" key="1">
    <citation type="submission" date="2020-06" db="EMBL/GenBank/DDBJ databases">
        <authorList>
            <consortium name="Plant Systems Biology data submission"/>
        </authorList>
    </citation>
    <scope>NUCLEOTIDE SEQUENCE</scope>
    <source>
        <strain evidence="1">D6</strain>
    </source>
</reference>
<protein>
    <submittedName>
        <fullName evidence="1">Uncharacterized protein</fullName>
    </submittedName>
</protein>
<dbReference type="EMBL" id="CAICTM010000100">
    <property type="protein sequence ID" value="CAB9501178.1"/>
    <property type="molecule type" value="Genomic_DNA"/>
</dbReference>